<protein>
    <submittedName>
        <fullName evidence="3">Lysophospholipase, alpha-beta hydrolase superfamily</fullName>
    </submittedName>
</protein>
<evidence type="ECO:0000313" key="3">
    <source>
        <dbReference type="EMBL" id="SHN36328.1"/>
    </source>
</evidence>
<dbReference type="SUPFAM" id="SSF53474">
    <property type="entry name" value="alpha/beta-Hydrolases"/>
    <property type="match status" value="1"/>
</dbReference>
<dbReference type="Proteomes" id="UP000184111">
    <property type="component" value="Unassembled WGS sequence"/>
</dbReference>
<dbReference type="RefSeq" id="WP_073502964.1">
    <property type="nucleotide sequence ID" value="NZ_FRBI01000046.1"/>
</dbReference>
<keyword evidence="3" id="KW-0378">Hydrolase</keyword>
<sequence>MPRISRRRSAITTLALLTTLACVPLTAAAAGPARTAATTTKPTIVLEHGAFADASGWNAVATTLQAAGYTVVAPANPLRGLPQDAARLTSLLASIDGPIVLVAHSYGGAVITQAAAGNPHITALVYIAALIPDTGENLGALAARSTESQLAPALRPLPYTDPDGTQGADLTIDPAQFRAVFAADLPAARTRLLAAEQRPIDAAAFTATATAAAWHTIPTWALIARQDKTLGADLERFEAKRAAAHTVEINSSHAALISHPAAVTALILTAAHATN</sequence>
<dbReference type="PANTHER" id="PTHR37017">
    <property type="entry name" value="AB HYDROLASE-1 DOMAIN-CONTAINING PROTEIN-RELATED"/>
    <property type="match status" value="1"/>
</dbReference>
<keyword evidence="4" id="KW-1185">Reference proteome</keyword>
<dbReference type="AlphaFoldDB" id="A0A1M7QXC7"/>
<dbReference type="PROSITE" id="PS51257">
    <property type="entry name" value="PROKAR_LIPOPROTEIN"/>
    <property type="match status" value="1"/>
</dbReference>
<dbReference type="GO" id="GO:0016787">
    <property type="term" value="F:hydrolase activity"/>
    <property type="evidence" value="ECO:0007669"/>
    <property type="project" value="UniProtKB-KW"/>
</dbReference>
<evidence type="ECO:0000259" key="2">
    <source>
        <dbReference type="Pfam" id="PF12697"/>
    </source>
</evidence>
<dbReference type="PANTHER" id="PTHR37017:SF11">
    <property type="entry name" value="ESTERASE_LIPASE_THIOESTERASE DOMAIN-CONTAINING PROTEIN"/>
    <property type="match status" value="1"/>
</dbReference>
<proteinExistence type="predicted"/>
<evidence type="ECO:0000313" key="4">
    <source>
        <dbReference type="Proteomes" id="UP000184111"/>
    </source>
</evidence>
<gene>
    <name evidence="3" type="ORF">SAMN05216499_14619</name>
</gene>
<dbReference type="InterPro" id="IPR000073">
    <property type="entry name" value="AB_hydrolase_1"/>
</dbReference>
<feature type="chain" id="PRO_5012116393" evidence="1">
    <location>
        <begin position="30"/>
        <end position="275"/>
    </location>
</feature>
<feature type="signal peptide" evidence="1">
    <location>
        <begin position="1"/>
        <end position="29"/>
    </location>
</feature>
<organism evidence="3 4">
    <name type="scientific">Actinacidiphila paucisporea</name>
    <dbReference type="NCBI Taxonomy" id="310782"/>
    <lineage>
        <taxon>Bacteria</taxon>
        <taxon>Bacillati</taxon>
        <taxon>Actinomycetota</taxon>
        <taxon>Actinomycetes</taxon>
        <taxon>Kitasatosporales</taxon>
        <taxon>Streptomycetaceae</taxon>
        <taxon>Actinacidiphila</taxon>
    </lineage>
</organism>
<feature type="domain" description="AB hydrolase-1" evidence="2">
    <location>
        <begin position="44"/>
        <end position="265"/>
    </location>
</feature>
<dbReference type="InterPro" id="IPR029058">
    <property type="entry name" value="AB_hydrolase_fold"/>
</dbReference>
<keyword evidence="1" id="KW-0732">Signal</keyword>
<dbReference type="Gene3D" id="3.40.50.1820">
    <property type="entry name" value="alpha/beta hydrolase"/>
    <property type="match status" value="1"/>
</dbReference>
<dbReference type="OrthoDB" id="9814966at2"/>
<evidence type="ECO:0000256" key="1">
    <source>
        <dbReference type="SAM" id="SignalP"/>
    </source>
</evidence>
<dbReference type="InterPro" id="IPR052897">
    <property type="entry name" value="Sec-Metab_Biosynth_Hydrolase"/>
</dbReference>
<name>A0A1M7QXC7_9ACTN</name>
<dbReference type="STRING" id="310782.SAMN05216499_14619"/>
<reference evidence="3 4" key="1">
    <citation type="submission" date="2016-11" db="EMBL/GenBank/DDBJ databases">
        <authorList>
            <person name="Jaros S."/>
            <person name="Januszkiewicz K."/>
            <person name="Wedrychowicz H."/>
        </authorList>
    </citation>
    <scope>NUCLEOTIDE SEQUENCE [LARGE SCALE GENOMIC DNA]</scope>
    <source>
        <strain evidence="3 4">CGMCC 4.2025</strain>
    </source>
</reference>
<dbReference type="Pfam" id="PF12697">
    <property type="entry name" value="Abhydrolase_6"/>
    <property type="match status" value="1"/>
</dbReference>
<dbReference type="EMBL" id="FRBI01000046">
    <property type="protein sequence ID" value="SHN36328.1"/>
    <property type="molecule type" value="Genomic_DNA"/>
</dbReference>
<accession>A0A1M7QXC7</accession>